<evidence type="ECO:0000313" key="3">
    <source>
        <dbReference type="Proteomes" id="UP001380822"/>
    </source>
</evidence>
<keyword evidence="1" id="KW-1133">Transmembrane helix</keyword>
<evidence type="ECO:0008006" key="4">
    <source>
        <dbReference type="Google" id="ProtNLM"/>
    </source>
</evidence>
<keyword evidence="1" id="KW-0472">Membrane</keyword>
<feature type="transmembrane region" description="Helical" evidence="1">
    <location>
        <begin position="6"/>
        <end position="25"/>
    </location>
</feature>
<dbReference type="Proteomes" id="UP001380822">
    <property type="component" value="Unassembled WGS sequence"/>
</dbReference>
<sequence length="162" mass="18283">MELALFSALFIMCFAMFFGVFYLMIKSRLDRAKAARITQENGSYIIPLVAGFSGRKYVPWLARSTNSINPKLVFHPDHVECKVIRTRTEPYGNISRVDYRHSIGTQNICFEFANSSTTFTGNTANKELTREAIALLKERGCPLSPRAKALLSEPLDRARGEN</sequence>
<dbReference type="EMBL" id="JBAKBE010000004">
    <property type="protein sequence ID" value="MEH0096275.1"/>
    <property type="molecule type" value="Genomic_DNA"/>
</dbReference>
<reference evidence="2 3" key="1">
    <citation type="submission" date="2024-02" db="EMBL/GenBank/DDBJ databases">
        <title>A new putative Pannonibacter species isolated from two cases of bloodstream infections in paediatric patients.</title>
        <authorList>
            <person name="Castellana S."/>
            <person name="De Laurentiis V."/>
            <person name="Grassi M."/>
            <person name="De Leonardis F."/>
            <person name="Mosca A."/>
            <person name="De Carlo C."/>
            <person name="Sparapano E."/>
            <person name="Ronga L."/>
            <person name="Santacroce L."/>
            <person name="Chironna M."/>
            <person name="De Robertis A."/>
            <person name="Bianco A."/>
            <person name="Del Sambro L."/>
            <person name="Capozzi L."/>
            <person name="Parisi A."/>
        </authorList>
    </citation>
    <scope>NUCLEOTIDE SEQUENCE [LARGE SCALE GENOMIC DNA]</scope>
    <source>
        <strain evidence="2 3">Pt2</strain>
    </source>
</reference>
<keyword evidence="1" id="KW-0812">Transmembrane</keyword>
<dbReference type="RefSeq" id="WP_334251092.1">
    <property type="nucleotide sequence ID" value="NZ_JBAKBE010000004.1"/>
</dbReference>
<keyword evidence="3" id="KW-1185">Reference proteome</keyword>
<organism evidence="2 3">
    <name type="scientific">Pannonibacter anstelovis</name>
    <dbReference type="NCBI Taxonomy" id="3121537"/>
    <lineage>
        <taxon>Bacteria</taxon>
        <taxon>Pseudomonadati</taxon>
        <taxon>Pseudomonadota</taxon>
        <taxon>Alphaproteobacteria</taxon>
        <taxon>Hyphomicrobiales</taxon>
        <taxon>Stappiaceae</taxon>
        <taxon>Pannonibacter</taxon>
    </lineage>
</organism>
<evidence type="ECO:0000256" key="1">
    <source>
        <dbReference type="SAM" id="Phobius"/>
    </source>
</evidence>
<gene>
    <name evidence="2" type="ORF">V6L76_08420</name>
</gene>
<name>A0ABU7ZM66_9HYPH</name>
<evidence type="ECO:0000313" key="2">
    <source>
        <dbReference type="EMBL" id="MEH0096275.1"/>
    </source>
</evidence>
<comment type="caution">
    <text evidence="2">The sequence shown here is derived from an EMBL/GenBank/DDBJ whole genome shotgun (WGS) entry which is preliminary data.</text>
</comment>
<protein>
    <recommendedName>
        <fullName evidence="4">DUF2726 domain-containing protein</fullName>
    </recommendedName>
</protein>
<proteinExistence type="predicted"/>
<accession>A0ABU7ZM66</accession>